<evidence type="ECO:0000313" key="2">
    <source>
        <dbReference type="EMBL" id="JAD50295.1"/>
    </source>
</evidence>
<proteinExistence type="predicted"/>
<feature type="region of interest" description="Disordered" evidence="1">
    <location>
        <begin position="1"/>
        <end position="25"/>
    </location>
</feature>
<sequence>MRRVTRLGSQCGARPSVRLGSGHGT</sequence>
<reference evidence="2" key="1">
    <citation type="submission" date="2014-09" db="EMBL/GenBank/DDBJ databases">
        <authorList>
            <person name="Magalhaes I.L.F."/>
            <person name="Oliveira U."/>
            <person name="Santos F.R."/>
            <person name="Vidigal T.H.D.A."/>
            <person name="Brescovit A.D."/>
            <person name="Santos A.J."/>
        </authorList>
    </citation>
    <scope>NUCLEOTIDE SEQUENCE</scope>
    <source>
        <tissue evidence="2">Shoot tissue taken approximately 20 cm above the soil surface</tissue>
    </source>
</reference>
<organism evidence="2">
    <name type="scientific">Arundo donax</name>
    <name type="common">Giant reed</name>
    <name type="synonym">Donax arundinaceus</name>
    <dbReference type="NCBI Taxonomy" id="35708"/>
    <lineage>
        <taxon>Eukaryota</taxon>
        <taxon>Viridiplantae</taxon>
        <taxon>Streptophyta</taxon>
        <taxon>Embryophyta</taxon>
        <taxon>Tracheophyta</taxon>
        <taxon>Spermatophyta</taxon>
        <taxon>Magnoliopsida</taxon>
        <taxon>Liliopsida</taxon>
        <taxon>Poales</taxon>
        <taxon>Poaceae</taxon>
        <taxon>PACMAD clade</taxon>
        <taxon>Arundinoideae</taxon>
        <taxon>Arundineae</taxon>
        <taxon>Arundo</taxon>
    </lineage>
</organism>
<protein>
    <submittedName>
        <fullName evidence="2">Uncharacterized protein</fullName>
    </submittedName>
</protein>
<dbReference type="EMBL" id="GBRH01247600">
    <property type="protein sequence ID" value="JAD50295.1"/>
    <property type="molecule type" value="Transcribed_RNA"/>
</dbReference>
<reference evidence="2" key="2">
    <citation type="journal article" date="2015" name="Data Brief">
        <title>Shoot transcriptome of the giant reed, Arundo donax.</title>
        <authorList>
            <person name="Barrero R.A."/>
            <person name="Guerrero F.D."/>
            <person name="Moolhuijzen P."/>
            <person name="Goolsby J.A."/>
            <person name="Tidwell J."/>
            <person name="Bellgard S.E."/>
            <person name="Bellgard M.I."/>
        </authorList>
    </citation>
    <scope>NUCLEOTIDE SEQUENCE</scope>
    <source>
        <tissue evidence="2">Shoot tissue taken approximately 20 cm above the soil surface</tissue>
    </source>
</reference>
<dbReference type="AlphaFoldDB" id="A0A0A9AMY8"/>
<accession>A0A0A9AMY8</accession>
<evidence type="ECO:0000256" key="1">
    <source>
        <dbReference type="SAM" id="MobiDB-lite"/>
    </source>
</evidence>
<name>A0A0A9AMY8_ARUDO</name>